<dbReference type="Gene3D" id="3.40.630.30">
    <property type="match status" value="1"/>
</dbReference>
<feature type="domain" description="N-acetyltransferase" evidence="3">
    <location>
        <begin position="35"/>
        <end position="189"/>
    </location>
</feature>
<dbReference type="InterPro" id="IPR050680">
    <property type="entry name" value="YpeA/RimI_acetyltransf"/>
</dbReference>
<keyword evidence="1 4" id="KW-0808">Transferase</keyword>
<proteinExistence type="predicted"/>
<gene>
    <name evidence="4" type="ORF">FFL34_05430</name>
</gene>
<evidence type="ECO:0000313" key="4">
    <source>
        <dbReference type="EMBL" id="TMN21610.1"/>
    </source>
</evidence>
<dbReference type="PROSITE" id="PS51186">
    <property type="entry name" value="GNAT"/>
    <property type="match status" value="1"/>
</dbReference>
<evidence type="ECO:0000313" key="5">
    <source>
        <dbReference type="Proteomes" id="UP000306980"/>
    </source>
</evidence>
<evidence type="ECO:0000256" key="1">
    <source>
        <dbReference type="ARBA" id="ARBA00022679"/>
    </source>
</evidence>
<evidence type="ECO:0000256" key="2">
    <source>
        <dbReference type="ARBA" id="ARBA00023315"/>
    </source>
</evidence>
<organism evidence="4 5">
    <name type="scientific">Lentibacillus cibarius</name>
    <dbReference type="NCBI Taxonomy" id="2583219"/>
    <lineage>
        <taxon>Bacteria</taxon>
        <taxon>Bacillati</taxon>
        <taxon>Bacillota</taxon>
        <taxon>Bacilli</taxon>
        <taxon>Bacillales</taxon>
        <taxon>Bacillaceae</taxon>
        <taxon>Lentibacillus</taxon>
    </lineage>
</organism>
<reference evidence="4 5" key="1">
    <citation type="submission" date="2019-05" db="EMBL/GenBank/DDBJ databases">
        <title>Genomic analysis of Lentibacillus sp. NKC220-2.</title>
        <authorList>
            <person name="Oh Y.J."/>
        </authorList>
    </citation>
    <scope>NUCLEOTIDE SEQUENCE [LARGE SCALE GENOMIC DNA]</scope>
    <source>
        <strain evidence="4 5">NKC220-2</strain>
    </source>
</reference>
<dbReference type="PANTHER" id="PTHR43420">
    <property type="entry name" value="ACETYLTRANSFERASE"/>
    <property type="match status" value="1"/>
</dbReference>
<dbReference type="AlphaFoldDB" id="A0A5S3QI75"/>
<dbReference type="InterPro" id="IPR016181">
    <property type="entry name" value="Acyl_CoA_acyltransferase"/>
</dbReference>
<dbReference type="CDD" id="cd04301">
    <property type="entry name" value="NAT_SF"/>
    <property type="match status" value="1"/>
</dbReference>
<protein>
    <submittedName>
        <fullName evidence="4">GNAT family N-acetyltransferase</fullName>
    </submittedName>
</protein>
<sequence length="189" mass="22246">MSKYNIRVVTKMNNIRLYMAHDLTNIPVQPLPENYQFSRLQKEADKKHWAEIVAAADEFATKQAALERFDHEFKPHLSETKQRMIFLQTHDGHDAGTATAWFDTWNRQTIGRLHWVAIHPEYQGKKLGKPLIAEAMNVLASFHQQAYLRTQPRNLTAIRIYRQFGFEPIIRSQRDEQAWNAVYSQLQNR</sequence>
<comment type="caution">
    <text evidence="4">The sequence shown here is derived from an EMBL/GenBank/DDBJ whole genome shotgun (WGS) entry which is preliminary data.</text>
</comment>
<dbReference type="Pfam" id="PF00583">
    <property type="entry name" value="Acetyltransf_1"/>
    <property type="match status" value="1"/>
</dbReference>
<dbReference type="PANTHER" id="PTHR43420:SF12">
    <property type="entry name" value="N-ACETYLTRANSFERASE DOMAIN-CONTAINING PROTEIN"/>
    <property type="match status" value="1"/>
</dbReference>
<dbReference type="EMBL" id="VCIA01000001">
    <property type="protein sequence ID" value="TMN21610.1"/>
    <property type="molecule type" value="Genomic_DNA"/>
</dbReference>
<dbReference type="InterPro" id="IPR000182">
    <property type="entry name" value="GNAT_dom"/>
</dbReference>
<keyword evidence="2" id="KW-0012">Acyltransferase</keyword>
<accession>A0A5S3QI75</accession>
<evidence type="ECO:0000259" key="3">
    <source>
        <dbReference type="PROSITE" id="PS51186"/>
    </source>
</evidence>
<dbReference type="OrthoDB" id="581534at2"/>
<dbReference type="SUPFAM" id="SSF55729">
    <property type="entry name" value="Acyl-CoA N-acyltransferases (Nat)"/>
    <property type="match status" value="1"/>
</dbReference>
<name>A0A5S3QI75_9BACI</name>
<dbReference type="GO" id="GO:0016747">
    <property type="term" value="F:acyltransferase activity, transferring groups other than amino-acyl groups"/>
    <property type="evidence" value="ECO:0007669"/>
    <property type="project" value="InterPro"/>
</dbReference>
<dbReference type="Proteomes" id="UP000306980">
    <property type="component" value="Unassembled WGS sequence"/>
</dbReference>